<keyword evidence="3" id="KW-0677">Repeat</keyword>
<dbReference type="InterPro" id="IPR003609">
    <property type="entry name" value="Pan_app"/>
</dbReference>
<feature type="domain" description="Apple" evidence="7">
    <location>
        <begin position="30"/>
        <end position="110"/>
    </location>
</feature>
<dbReference type="SMART" id="SM00181">
    <property type="entry name" value="EGF"/>
    <property type="match status" value="1"/>
</dbReference>
<dbReference type="Pfam" id="PF12947">
    <property type="entry name" value="EGF_3"/>
    <property type="match status" value="1"/>
</dbReference>
<reference evidence="8 9" key="1">
    <citation type="submission" date="2022-05" db="EMBL/GenBank/DDBJ databases">
        <authorList>
            <consortium name="Genoscope - CEA"/>
            <person name="William W."/>
        </authorList>
    </citation>
    <scope>NUCLEOTIDE SEQUENCE [LARGE SCALE GENOMIC DNA]</scope>
</reference>
<dbReference type="InterPro" id="IPR000742">
    <property type="entry name" value="EGF"/>
</dbReference>
<keyword evidence="9" id="KW-1185">Reference proteome</keyword>
<dbReference type="CDD" id="cd00054">
    <property type="entry name" value="EGF_CA"/>
    <property type="match status" value="1"/>
</dbReference>
<proteinExistence type="predicted"/>
<dbReference type="PROSITE" id="PS00010">
    <property type="entry name" value="ASX_HYDROXYL"/>
    <property type="match status" value="1"/>
</dbReference>
<dbReference type="Gene3D" id="2.10.25.10">
    <property type="entry name" value="Laminin"/>
    <property type="match status" value="1"/>
</dbReference>
<keyword evidence="1 5" id="KW-0245">EGF-like domain</keyword>
<dbReference type="GO" id="GO:0005509">
    <property type="term" value="F:calcium ion binding"/>
    <property type="evidence" value="ECO:0007669"/>
    <property type="project" value="InterPro"/>
</dbReference>
<evidence type="ECO:0000256" key="2">
    <source>
        <dbReference type="ARBA" id="ARBA00022729"/>
    </source>
</evidence>
<protein>
    <submittedName>
        <fullName evidence="8">Uncharacterized protein</fullName>
    </submittedName>
</protein>
<dbReference type="PROSITE" id="PS50026">
    <property type="entry name" value="EGF_3"/>
    <property type="match status" value="1"/>
</dbReference>
<dbReference type="Proteomes" id="UP001159428">
    <property type="component" value="Unassembled WGS sequence"/>
</dbReference>
<sequence length="219" mass="24337">MLLVADRQASFFIALFFISQLFRDNVSQQCGAGGDLYSIYQMMLKGHTYKSFKTAPGTPECREACLADVKCQSYNVVMFIAICELNNRTKEARPEDFVKNKDRYYMAKGPKRVPLGSIRELPAESCKEIKASEGGKAVSGNNYWMDSTRSGNSILARCGMKTEDVNECVEGLHGCDPNAICDNTVGSYNCTCRPGLIGDGRNSCISTSKDVNHFVWRRC</sequence>
<keyword evidence="4" id="KW-1015">Disulfide bond</keyword>
<evidence type="ECO:0000256" key="4">
    <source>
        <dbReference type="ARBA" id="ARBA00023157"/>
    </source>
</evidence>
<organism evidence="8 9">
    <name type="scientific">Pocillopora meandrina</name>
    <dbReference type="NCBI Taxonomy" id="46732"/>
    <lineage>
        <taxon>Eukaryota</taxon>
        <taxon>Metazoa</taxon>
        <taxon>Cnidaria</taxon>
        <taxon>Anthozoa</taxon>
        <taxon>Hexacorallia</taxon>
        <taxon>Scleractinia</taxon>
        <taxon>Astrocoeniina</taxon>
        <taxon>Pocilloporidae</taxon>
        <taxon>Pocillopora</taxon>
    </lineage>
</organism>
<dbReference type="FunFam" id="2.10.25.10:FF:000038">
    <property type="entry name" value="Fibrillin 2"/>
    <property type="match status" value="1"/>
</dbReference>
<gene>
    <name evidence="8" type="ORF">PMEA_00019654</name>
</gene>
<dbReference type="InterPro" id="IPR000152">
    <property type="entry name" value="EGF-type_Asp/Asn_hydroxyl_site"/>
</dbReference>
<dbReference type="PROSITE" id="PS01187">
    <property type="entry name" value="EGF_CA"/>
    <property type="match status" value="1"/>
</dbReference>
<comment type="caution">
    <text evidence="8">The sequence shown here is derived from an EMBL/GenBank/DDBJ whole genome shotgun (WGS) entry which is preliminary data.</text>
</comment>
<comment type="caution">
    <text evidence="5">Lacks conserved residue(s) required for the propagation of feature annotation.</text>
</comment>
<dbReference type="SMART" id="SM00179">
    <property type="entry name" value="EGF_CA"/>
    <property type="match status" value="1"/>
</dbReference>
<evidence type="ECO:0000259" key="7">
    <source>
        <dbReference type="PROSITE" id="PS50948"/>
    </source>
</evidence>
<evidence type="ECO:0000256" key="5">
    <source>
        <dbReference type="PROSITE-ProRule" id="PRU00076"/>
    </source>
</evidence>
<dbReference type="InterPro" id="IPR024731">
    <property type="entry name" value="NELL2-like_EGF"/>
</dbReference>
<dbReference type="InterPro" id="IPR018097">
    <property type="entry name" value="EGF_Ca-bd_CS"/>
</dbReference>
<evidence type="ECO:0000259" key="6">
    <source>
        <dbReference type="PROSITE" id="PS50026"/>
    </source>
</evidence>
<evidence type="ECO:0000256" key="1">
    <source>
        <dbReference type="ARBA" id="ARBA00022536"/>
    </source>
</evidence>
<dbReference type="InterPro" id="IPR001881">
    <property type="entry name" value="EGF-like_Ca-bd_dom"/>
</dbReference>
<keyword evidence="2" id="KW-0732">Signal</keyword>
<evidence type="ECO:0000313" key="9">
    <source>
        <dbReference type="Proteomes" id="UP001159428"/>
    </source>
</evidence>
<dbReference type="PROSITE" id="PS50948">
    <property type="entry name" value="PAN"/>
    <property type="match status" value="1"/>
</dbReference>
<evidence type="ECO:0000313" key="8">
    <source>
        <dbReference type="EMBL" id="CAH3141344.1"/>
    </source>
</evidence>
<dbReference type="AlphaFoldDB" id="A0AAU9XB04"/>
<dbReference type="EMBL" id="CALNXJ010000035">
    <property type="protein sequence ID" value="CAH3141344.1"/>
    <property type="molecule type" value="Genomic_DNA"/>
</dbReference>
<feature type="domain" description="EGF-like" evidence="6">
    <location>
        <begin position="164"/>
        <end position="205"/>
    </location>
</feature>
<accession>A0AAU9XB04</accession>
<dbReference type="SUPFAM" id="SSF57196">
    <property type="entry name" value="EGF/Laminin"/>
    <property type="match status" value="1"/>
</dbReference>
<name>A0AAU9XB04_9CNID</name>
<evidence type="ECO:0000256" key="3">
    <source>
        <dbReference type="ARBA" id="ARBA00022737"/>
    </source>
</evidence>